<evidence type="ECO:0000313" key="3">
    <source>
        <dbReference type="Proteomes" id="UP000307244"/>
    </source>
</evidence>
<evidence type="ECO:0000313" key="2">
    <source>
        <dbReference type="EMBL" id="TKC06084.1"/>
    </source>
</evidence>
<sequence length="63" mass="6955">MKKYYASLLAMLFAFASTAQVKNGDDTIQAAKEKSEAYFPFVKSRALEVMKTGVYHGETGEGQ</sequence>
<keyword evidence="3" id="KW-1185">Reference proteome</keyword>
<dbReference type="OrthoDB" id="1111500at2"/>
<evidence type="ECO:0000256" key="1">
    <source>
        <dbReference type="SAM" id="SignalP"/>
    </source>
</evidence>
<comment type="caution">
    <text evidence="2">The sequence shown here is derived from an EMBL/GenBank/DDBJ whole genome shotgun (WGS) entry which is preliminary data.</text>
</comment>
<name>A0A4U1CH51_9SPHI</name>
<reference evidence="2 3" key="1">
    <citation type="submission" date="2019-04" db="EMBL/GenBank/DDBJ databases">
        <title>Pedobacter sp. RP-3-15 sp. nov., isolated from Arctic soil.</title>
        <authorList>
            <person name="Dahal R.H."/>
            <person name="Kim D.-U."/>
        </authorList>
    </citation>
    <scope>NUCLEOTIDE SEQUENCE [LARGE SCALE GENOMIC DNA]</scope>
    <source>
        <strain evidence="2 3">RP-3-15</strain>
    </source>
</reference>
<organism evidence="2 3">
    <name type="scientific">Pedobacter frigoris</name>
    <dbReference type="NCBI Taxonomy" id="2571272"/>
    <lineage>
        <taxon>Bacteria</taxon>
        <taxon>Pseudomonadati</taxon>
        <taxon>Bacteroidota</taxon>
        <taxon>Sphingobacteriia</taxon>
        <taxon>Sphingobacteriales</taxon>
        <taxon>Sphingobacteriaceae</taxon>
        <taxon>Pedobacter</taxon>
    </lineage>
</organism>
<protein>
    <submittedName>
        <fullName evidence="2">Uncharacterized protein</fullName>
    </submittedName>
</protein>
<dbReference type="EMBL" id="SWBQ01000003">
    <property type="protein sequence ID" value="TKC06084.1"/>
    <property type="molecule type" value="Genomic_DNA"/>
</dbReference>
<gene>
    <name evidence="2" type="ORF">FA047_12185</name>
</gene>
<dbReference type="AlphaFoldDB" id="A0A4U1CH51"/>
<proteinExistence type="predicted"/>
<feature type="chain" id="PRO_5020874261" evidence="1">
    <location>
        <begin position="20"/>
        <end position="63"/>
    </location>
</feature>
<accession>A0A4U1CH51</accession>
<dbReference type="RefSeq" id="WP_136836343.1">
    <property type="nucleotide sequence ID" value="NZ_SWBQ01000003.1"/>
</dbReference>
<dbReference type="Proteomes" id="UP000307244">
    <property type="component" value="Unassembled WGS sequence"/>
</dbReference>
<keyword evidence="1" id="KW-0732">Signal</keyword>
<feature type="signal peptide" evidence="1">
    <location>
        <begin position="1"/>
        <end position="19"/>
    </location>
</feature>